<name>A0A2P6S621_ROSCH</name>
<dbReference type="InterPro" id="IPR044845">
    <property type="entry name" value="HPAT/SRGT1-like"/>
</dbReference>
<dbReference type="EMBL" id="PDCK01000040">
    <property type="protein sequence ID" value="PRQ54122.1"/>
    <property type="molecule type" value="Genomic_DNA"/>
</dbReference>
<proteinExistence type="predicted"/>
<dbReference type="GO" id="GO:0016757">
    <property type="term" value="F:glycosyltransferase activity"/>
    <property type="evidence" value="ECO:0007669"/>
    <property type="project" value="InterPro"/>
</dbReference>
<evidence type="ECO:0000313" key="1">
    <source>
        <dbReference type="EMBL" id="PRQ54122.1"/>
    </source>
</evidence>
<gene>
    <name evidence="1" type="ORF">RchiOBHm_Chr2g0174051</name>
</gene>
<keyword evidence="2" id="KW-1185">Reference proteome</keyword>
<reference evidence="1 2" key="1">
    <citation type="journal article" date="2018" name="Nat. Genet.">
        <title>The Rosa genome provides new insights in the design of modern roses.</title>
        <authorList>
            <person name="Bendahmane M."/>
        </authorList>
    </citation>
    <scope>NUCLEOTIDE SEQUENCE [LARGE SCALE GENOMIC DNA]</scope>
    <source>
        <strain evidence="2">cv. Old Blush</strain>
    </source>
</reference>
<dbReference type="AlphaFoldDB" id="A0A2P6S621"/>
<dbReference type="Proteomes" id="UP000238479">
    <property type="component" value="Chromosome 2"/>
</dbReference>
<dbReference type="STRING" id="74649.A0A2P6S621"/>
<dbReference type="PANTHER" id="PTHR31485">
    <property type="entry name" value="PEPTIDYL SERINE ALPHA-GALACTOSYLTRANSFERASE"/>
    <property type="match status" value="1"/>
</dbReference>
<dbReference type="PANTHER" id="PTHR31485:SF7">
    <property type="entry name" value="PEPTIDYL SERINE ALPHA-GALACTOSYLTRANSFERASE"/>
    <property type="match status" value="1"/>
</dbReference>
<protein>
    <submittedName>
        <fullName evidence="1">Uncharacterized protein</fullName>
    </submittedName>
</protein>
<comment type="caution">
    <text evidence="1">The sequence shown here is derived from an EMBL/GenBank/DDBJ whole genome shotgun (WGS) entry which is preliminary data.</text>
</comment>
<accession>A0A2P6S621</accession>
<evidence type="ECO:0000313" key="2">
    <source>
        <dbReference type="Proteomes" id="UP000238479"/>
    </source>
</evidence>
<dbReference type="Gramene" id="PRQ54122">
    <property type="protein sequence ID" value="PRQ54122"/>
    <property type="gene ID" value="RchiOBHm_Chr2g0174051"/>
</dbReference>
<sequence length="153" mass="17696">MELWVSVYNHLINFSFRYLVECNNILPDQLHTKHPELCDRFGGLLAMHIDDVCSSIGTYVAFENRRSWSSTLRHKMMIYPGYIPQEGVVPILLHYGLPFSVGNWSFSKFDHRQDGIVYDCGRRFPELAFLSKRGMCSESNRQISILFSIGNSL</sequence>
<organism evidence="1 2">
    <name type="scientific">Rosa chinensis</name>
    <name type="common">China rose</name>
    <dbReference type="NCBI Taxonomy" id="74649"/>
    <lineage>
        <taxon>Eukaryota</taxon>
        <taxon>Viridiplantae</taxon>
        <taxon>Streptophyta</taxon>
        <taxon>Embryophyta</taxon>
        <taxon>Tracheophyta</taxon>
        <taxon>Spermatophyta</taxon>
        <taxon>Magnoliopsida</taxon>
        <taxon>eudicotyledons</taxon>
        <taxon>Gunneridae</taxon>
        <taxon>Pentapetalae</taxon>
        <taxon>rosids</taxon>
        <taxon>fabids</taxon>
        <taxon>Rosales</taxon>
        <taxon>Rosaceae</taxon>
        <taxon>Rosoideae</taxon>
        <taxon>Rosoideae incertae sedis</taxon>
        <taxon>Rosa</taxon>
    </lineage>
</organism>